<gene>
    <name evidence="11" type="ORF">TSPGSL018_12605</name>
</gene>
<dbReference type="Pfam" id="PF14541">
    <property type="entry name" value="TAXi_C"/>
    <property type="match status" value="1"/>
</dbReference>
<evidence type="ECO:0000256" key="7">
    <source>
        <dbReference type="SAM" id="MobiDB-lite"/>
    </source>
</evidence>
<dbReference type="GO" id="GO:0006508">
    <property type="term" value="P:proteolysis"/>
    <property type="evidence" value="ECO:0007669"/>
    <property type="project" value="UniProtKB-KW"/>
</dbReference>
<protein>
    <submittedName>
        <fullName evidence="11">Aspartic proteinase-like protein 2-like</fullName>
    </submittedName>
</protein>
<dbReference type="InterPro" id="IPR021109">
    <property type="entry name" value="Peptidase_aspartic_dom_sf"/>
</dbReference>
<dbReference type="CDD" id="cd05476">
    <property type="entry name" value="pepsin_A_like_plant"/>
    <property type="match status" value="1"/>
</dbReference>
<feature type="region of interest" description="Disordered" evidence="7">
    <location>
        <begin position="584"/>
        <end position="605"/>
    </location>
</feature>
<evidence type="ECO:0000256" key="3">
    <source>
        <dbReference type="ARBA" id="ARBA00022801"/>
    </source>
</evidence>
<keyword evidence="8" id="KW-1133">Transmembrane helix</keyword>
<feature type="signal peptide" evidence="9">
    <location>
        <begin position="1"/>
        <end position="20"/>
    </location>
</feature>
<dbReference type="PROSITE" id="PS51767">
    <property type="entry name" value="PEPTIDASE_A1"/>
    <property type="match status" value="1"/>
</dbReference>
<keyword evidence="8" id="KW-0812">Transmembrane</keyword>
<dbReference type="PANTHER" id="PTHR13683">
    <property type="entry name" value="ASPARTYL PROTEASES"/>
    <property type="match status" value="1"/>
</dbReference>
<keyword evidence="9" id="KW-0732">Signal</keyword>
<proteinExistence type="inferred from homology"/>
<keyword evidence="2 6" id="KW-0064">Aspartyl protease</keyword>
<evidence type="ECO:0000256" key="8">
    <source>
        <dbReference type="SAM" id="Phobius"/>
    </source>
</evidence>
<dbReference type="Gene3D" id="2.40.70.10">
    <property type="entry name" value="Acid Proteases"/>
    <property type="match status" value="2"/>
</dbReference>
<dbReference type="InterPro" id="IPR032799">
    <property type="entry name" value="TAXi_C"/>
</dbReference>
<evidence type="ECO:0000256" key="6">
    <source>
        <dbReference type="RuleBase" id="RU000454"/>
    </source>
</evidence>
<dbReference type="PROSITE" id="PS51257">
    <property type="entry name" value="PROKAR_LIPOPROTEIN"/>
    <property type="match status" value="1"/>
</dbReference>
<dbReference type="PROSITE" id="PS00141">
    <property type="entry name" value="ASP_PROTEASE"/>
    <property type="match status" value="2"/>
</dbReference>
<keyword evidence="3 6" id="KW-0378">Hydrolase</keyword>
<name>A0A061R7W6_9CHLO</name>
<evidence type="ECO:0000256" key="9">
    <source>
        <dbReference type="SAM" id="SignalP"/>
    </source>
</evidence>
<dbReference type="InterPro" id="IPR033121">
    <property type="entry name" value="PEPTIDASE_A1"/>
</dbReference>
<evidence type="ECO:0000256" key="1">
    <source>
        <dbReference type="ARBA" id="ARBA00007447"/>
    </source>
</evidence>
<feature type="domain" description="Peptidase A1" evidence="10">
    <location>
        <begin position="84"/>
        <end position="433"/>
    </location>
</feature>
<dbReference type="Pfam" id="PF14543">
    <property type="entry name" value="TAXi_N"/>
    <property type="match status" value="1"/>
</dbReference>
<keyword evidence="4" id="KW-0325">Glycoprotein</keyword>
<feature type="active site" evidence="5">
    <location>
        <position position="102"/>
    </location>
</feature>
<dbReference type="AlphaFoldDB" id="A0A061R7W6"/>
<dbReference type="InterPro" id="IPR001461">
    <property type="entry name" value="Aspartic_peptidase_A1"/>
</dbReference>
<dbReference type="PANTHER" id="PTHR13683:SF817">
    <property type="entry name" value="OS07G0592200 PROTEIN"/>
    <property type="match status" value="1"/>
</dbReference>
<feature type="active site" evidence="5">
    <location>
        <position position="306"/>
    </location>
</feature>
<organism evidence="11">
    <name type="scientific">Tetraselmis sp. GSL018</name>
    <dbReference type="NCBI Taxonomy" id="582737"/>
    <lineage>
        <taxon>Eukaryota</taxon>
        <taxon>Viridiplantae</taxon>
        <taxon>Chlorophyta</taxon>
        <taxon>core chlorophytes</taxon>
        <taxon>Chlorodendrophyceae</taxon>
        <taxon>Chlorodendrales</taxon>
        <taxon>Chlorodendraceae</taxon>
        <taxon>Tetraselmis</taxon>
    </lineage>
</organism>
<evidence type="ECO:0000256" key="4">
    <source>
        <dbReference type="ARBA" id="ARBA00023180"/>
    </source>
</evidence>
<evidence type="ECO:0000313" key="11">
    <source>
        <dbReference type="EMBL" id="JAC66864.1"/>
    </source>
</evidence>
<dbReference type="InterPro" id="IPR032861">
    <property type="entry name" value="TAXi_N"/>
</dbReference>
<dbReference type="InterPro" id="IPR034161">
    <property type="entry name" value="Pepsin-like_plant"/>
</dbReference>
<dbReference type="PRINTS" id="PR00792">
    <property type="entry name" value="PEPSIN"/>
</dbReference>
<evidence type="ECO:0000256" key="2">
    <source>
        <dbReference type="ARBA" id="ARBA00022750"/>
    </source>
</evidence>
<dbReference type="EMBL" id="GBEZ01019730">
    <property type="protein sequence ID" value="JAC66864.1"/>
    <property type="molecule type" value="Transcribed_RNA"/>
</dbReference>
<feature type="chain" id="PRO_5001605453" evidence="9">
    <location>
        <begin position="21"/>
        <end position="627"/>
    </location>
</feature>
<dbReference type="InterPro" id="IPR001969">
    <property type="entry name" value="Aspartic_peptidase_AS"/>
</dbReference>
<keyword evidence="6" id="KW-0645">Protease</keyword>
<evidence type="ECO:0000259" key="10">
    <source>
        <dbReference type="PROSITE" id="PS51767"/>
    </source>
</evidence>
<accession>A0A061R7W6</accession>
<dbReference type="SUPFAM" id="SSF50630">
    <property type="entry name" value="Acid proteases"/>
    <property type="match status" value="1"/>
</dbReference>
<reference evidence="11" key="1">
    <citation type="submission" date="2014-05" db="EMBL/GenBank/DDBJ databases">
        <title>The transcriptome of the halophilic microalga Tetraselmis sp. GSL018 isolated from the Great Salt Lake, Utah.</title>
        <authorList>
            <person name="Jinkerson R.E."/>
            <person name="D'Adamo S."/>
            <person name="Posewitz M.C."/>
        </authorList>
    </citation>
    <scope>NUCLEOTIDE SEQUENCE</scope>
    <source>
        <strain evidence="11">GSL018</strain>
    </source>
</reference>
<evidence type="ECO:0000256" key="5">
    <source>
        <dbReference type="PIRSR" id="PIRSR601461-1"/>
    </source>
</evidence>
<feature type="transmembrane region" description="Helical" evidence="8">
    <location>
        <begin position="497"/>
        <end position="515"/>
    </location>
</feature>
<sequence>MERVNIFVVYLVPLLQSCWSEPSPLTLSMFPRISEKLVGFGNSSGGYMIPLQMRHGHVRGHTSRGLAVNGTIPLHGAVKDLGYFYAELNLGTPPKTFGVIVDTGSTMTAVPCSYCSTRCGPNKLNEPFSPQASSTFEKIGCQNDERCSCGTPRCQCDKKQCSYSRSYVESSSSAGHLISDVMHFGGNAVRVNFGCETQETGEIYRQAADGIMGLGVSEVSIPFQLAKSGAIEPMFSLCFGDVYGEGALLLGDVAIPPEMRMRHVPLVSNPRHPHYYNINLHGMSLGDERLNSPASAWVNGYGVVVDSGTTFTYIPSQAYNSFRSILDSRAKSSGMEPLDGPDPKYKDVCWSGGPVDPRDLRQFFPPLVLHLDGGVDFELEPMNYLFIHMSHRGGYCLGIFDNGQAGTLLGGVSFRNVLVQYDHREGKKQLGLAHAPCRLIGQGFCLSSPEAPAGGGVTQPRPDCNISSWRGRQAASVQPEQGQQRFQPIDVLSHSRVLIGIVLVAAVVFLLASTWRGVLSWASACWPSAGRSILAPARGLGLLPRQPGSNAGGQGDADDVPLVQIGQPPAGVLSASDVRLPELSSNATAEAGAGEEGAEQTPSSAGLAIASFARNQTGIRSRSDSSF</sequence>
<dbReference type="GO" id="GO:0004190">
    <property type="term" value="F:aspartic-type endopeptidase activity"/>
    <property type="evidence" value="ECO:0007669"/>
    <property type="project" value="UniProtKB-KW"/>
</dbReference>
<comment type="similarity">
    <text evidence="1 6">Belongs to the peptidase A1 family.</text>
</comment>
<keyword evidence="8" id="KW-0472">Membrane</keyword>